<dbReference type="Gene3D" id="1.10.760.10">
    <property type="entry name" value="Cytochrome c-like domain"/>
    <property type="match status" value="1"/>
</dbReference>
<feature type="domain" description="Cytochrome c" evidence="5">
    <location>
        <begin position="28"/>
        <end position="167"/>
    </location>
</feature>
<evidence type="ECO:0000256" key="4">
    <source>
        <dbReference type="PROSITE-ProRule" id="PRU00433"/>
    </source>
</evidence>
<reference evidence="6 7" key="1">
    <citation type="submission" date="2020-08" db="EMBL/GenBank/DDBJ databases">
        <title>Arenibacter gaetbuli sp. nov., isolated from a sand dune.</title>
        <authorList>
            <person name="Park S."/>
            <person name="Yoon J.-H."/>
        </authorList>
    </citation>
    <scope>NUCLEOTIDE SEQUENCE [LARGE SCALE GENOMIC DNA]</scope>
    <source>
        <strain evidence="6 7">BSSL-BM3</strain>
    </source>
</reference>
<keyword evidence="2 4" id="KW-0479">Metal-binding</keyword>
<keyword evidence="7" id="KW-1185">Reference proteome</keyword>
<dbReference type="InterPro" id="IPR036909">
    <property type="entry name" value="Cyt_c-like_dom_sf"/>
</dbReference>
<dbReference type="PROSITE" id="PS51007">
    <property type="entry name" value="CYTC"/>
    <property type="match status" value="1"/>
</dbReference>
<comment type="caution">
    <text evidence="6">The sequence shown here is derived from an EMBL/GenBank/DDBJ whole genome shotgun (WGS) entry which is preliminary data.</text>
</comment>
<evidence type="ECO:0000256" key="2">
    <source>
        <dbReference type="ARBA" id="ARBA00022723"/>
    </source>
</evidence>
<organism evidence="6 7">
    <name type="scientific">Arenibacter arenosicollis</name>
    <dbReference type="NCBI Taxonomy" id="2762274"/>
    <lineage>
        <taxon>Bacteria</taxon>
        <taxon>Pseudomonadati</taxon>
        <taxon>Bacteroidota</taxon>
        <taxon>Flavobacteriia</taxon>
        <taxon>Flavobacteriales</taxon>
        <taxon>Flavobacteriaceae</taxon>
        <taxon>Arenibacter</taxon>
    </lineage>
</organism>
<name>A0ABR7QLL5_9FLAO</name>
<dbReference type="Pfam" id="PF00034">
    <property type="entry name" value="Cytochrom_C"/>
    <property type="match status" value="1"/>
</dbReference>
<evidence type="ECO:0000259" key="5">
    <source>
        <dbReference type="PROSITE" id="PS51007"/>
    </source>
</evidence>
<dbReference type="InterPro" id="IPR051459">
    <property type="entry name" value="Cytochrome_c-type_DH"/>
</dbReference>
<dbReference type="InterPro" id="IPR009056">
    <property type="entry name" value="Cyt_c-like_dom"/>
</dbReference>
<accession>A0ABR7QLL5</accession>
<dbReference type="PANTHER" id="PTHR35008:SF4">
    <property type="entry name" value="BLL4482 PROTEIN"/>
    <property type="match status" value="1"/>
</dbReference>
<dbReference type="PANTHER" id="PTHR35008">
    <property type="entry name" value="BLL4482 PROTEIN-RELATED"/>
    <property type="match status" value="1"/>
</dbReference>
<dbReference type="EMBL" id="JACLHY010000005">
    <property type="protein sequence ID" value="MBC8767820.1"/>
    <property type="molecule type" value="Genomic_DNA"/>
</dbReference>
<sequence length="187" mass="20579">MFIACNSPKEKEIAKKEMAKAETNSTVDMVKRGENLVASVGCNDCHSPKIMTDKGPEVDPQRKLSGHPAQETLLPYDKETAKAYVLFSMGFTAAIGPWGTSFAANLTPDETGIGNWTEQQFLKAIKEGKYKGMDGTRPLLPPMPWTEYRHFPDEDLKAIFAYLKTVKPIDNVVPAPIPPSPQLLGAK</sequence>
<evidence type="ECO:0000313" key="7">
    <source>
        <dbReference type="Proteomes" id="UP000618952"/>
    </source>
</evidence>
<protein>
    <submittedName>
        <fullName evidence="6">C-type cytochrome</fullName>
    </submittedName>
</protein>
<evidence type="ECO:0000313" key="6">
    <source>
        <dbReference type="EMBL" id="MBC8767820.1"/>
    </source>
</evidence>
<evidence type="ECO:0000256" key="1">
    <source>
        <dbReference type="ARBA" id="ARBA00022617"/>
    </source>
</evidence>
<keyword evidence="3 4" id="KW-0408">Iron</keyword>
<gene>
    <name evidence="6" type="ORF">H4O18_07445</name>
</gene>
<proteinExistence type="predicted"/>
<evidence type="ECO:0000256" key="3">
    <source>
        <dbReference type="ARBA" id="ARBA00023004"/>
    </source>
</evidence>
<dbReference type="Proteomes" id="UP000618952">
    <property type="component" value="Unassembled WGS sequence"/>
</dbReference>
<dbReference type="SUPFAM" id="SSF46626">
    <property type="entry name" value="Cytochrome c"/>
    <property type="match status" value="1"/>
</dbReference>
<keyword evidence="1 4" id="KW-0349">Heme</keyword>